<dbReference type="STRING" id="1577791.Mpt1_c11300"/>
<evidence type="ECO:0000256" key="7">
    <source>
        <dbReference type="ARBA" id="ARBA00038781"/>
    </source>
</evidence>
<comment type="similarity">
    <text evidence="6">Belongs to the ABC transporter superfamily. Sulfate/tungstate importer (TC 3.A.1.6) family.</text>
</comment>
<keyword evidence="5" id="KW-0067">ATP-binding</keyword>
<evidence type="ECO:0000256" key="9">
    <source>
        <dbReference type="ARBA" id="ARBA00041133"/>
    </source>
</evidence>
<dbReference type="SMART" id="SM00382">
    <property type="entry name" value="AAA"/>
    <property type="match status" value="1"/>
</dbReference>
<evidence type="ECO:0000256" key="11">
    <source>
        <dbReference type="ARBA" id="ARBA00057369"/>
    </source>
</evidence>
<evidence type="ECO:0000313" key="14">
    <source>
        <dbReference type="Proteomes" id="UP000030787"/>
    </source>
</evidence>
<comment type="function">
    <text evidence="11">Part of the ABC transporter complex WtpABC involved in molybdate/tungstate import. Responsible for energy coupling to the transport system.</text>
</comment>
<evidence type="ECO:0000256" key="6">
    <source>
        <dbReference type="ARBA" id="ARBA00038307"/>
    </source>
</evidence>
<dbReference type="SUPFAM" id="SSF52540">
    <property type="entry name" value="P-loop containing nucleoside triphosphate hydrolases"/>
    <property type="match status" value="1"/>
</dbReference>
<dbReference type="Gene3D" id="3.40.50.300">
    <property type="entry name" value="P-loop containing nucleotide triphosphate hydrolases"/>
    <property type="match status" value="1"/>
</dbReference>
<proteinExistence type="inferred from homology"/>
<evidence type="ECO:0000259" key="12">
    <source>
        <dbReference type="PROSITE" id="PS50893"/>
    </source>
</evidence>
<comment type="subcellular location">
    <subcellularLocation>
        <location evidence="1">Cell membrane</location>
        <topology evidence="1">Peripheral membrane protein</topology>
    </subcellularLocation>
</comment>
<protein>
    <recommendedName>
        <fullName evidence="9">Molybdate/tungstate import ATP-binding protein WtpC</fullName>
        <ecNumber evidence="8">7.3.2.6</ecNumber>
    </recommendedName>
</protein>
<accession>A0A0A7LFB9</accession>
<dbReference type="GeneID" id="24818792"/>
<dbReference type="Gene3D" id="2.40.50.100">
    <property type="match status" value="1"/>
</dbReference>
<dbReference type="EC" id="7.3.2.6" evidence="8"/>
<gene>
    <name evidence="13" type="primary">malK8</name>
    <name evidence="13" type="ORF">Mpt1_c11300</name>
</gene>
<dbReference type="InterPro" id="IPR017871">
    <property type="entry name" value="ABC_transporter-like_CS"/>
</dbReference>
<dbReference type="InterPro" id="IPR027417">
    <property type="entry name" value="P-loop_NTPase"/>
</dbReference>
<dbReference type="GO" id="GO:0016887">
    <property type="term" value="F:ATP hydrolysis activity"/>
    <property type="evidence" value="ECO:0007669"/>
    <property type="project" value="InterPro"/>
</dbReference>
<feature type="domain" description="ABC transporter" evidence="12">
    <location>
        <begin position="3"/>
        <end position="233"/>
    </location>
</feature>
<name>A0A0A7LFB9_9ARCH</name>
<keyword evidence="2" id="KW-0813">Transport</keyword>
<dbReference type="PROSITE" id="PS00211">
    <property type="entry name" value="ABC_TRANSPORTER_1"/>
    <property type="match status" value="1"/>
</dbReference>
<dbReference type="KEGG" id="mear:Mpt1_c11300"/>
<dbReference type="GO" id="GO:1901238">
    <property type="term" value="F:ABC-type tungstate transporter activity"/>
    <property type="evidence" value="ECO:0007669"/>
    <property type="project" value="UniProtKB-EC"/>
</dbReference>
<dbReference type="HOGENOM" id="CLU_000604_1_1_2"/>
<comment type="subunit">
    <text evidence="7">The complex is composed of two ATP-binding proteins (WtpC), two transmembrane proteins (WtpB) and a solute-binding protein (WtpA).</text>
</comment>
<comment type="catalytic activity">
    <reaction evidence="10">
        <text>tungstate(in) + ATP + H2O = tungstate(out) + ADP + phosphate + H(+)</text>
        <dbReference type="Rhea" id="RHEA:35027"/>
        <dbReference type="ChEBI" id="CHEBI:15377"/>
        <dbReference type="ChEBI" id="CHEBI:15378"/>
        <dbReference type="ChEBI" id="CHEBI:30616"/>
        <dbReference type="ChEBI" id="CHEBI:43474"/>
        <dbReference type="ChEBI" id="CHEBI:46502"/>
        <dbReference type="ChEBI" id="CHEBI:456216"/>
        <dbReference type="EC" id="7.3.2.6"/>
    </reaction>
</comment>
<evidence type="ECO:0000256" key="4">
    <source>
        <dbReference type="ARBA" id="ARBA00022741"/>
    </source>
</evidence>
<dbReference type="InterPro" id="IPR003439">
    <property type="entry name" value="ABC_transporter-like_ATP-bd"/>
</dbReference>
<dbReference type="RefSeq" id="WP_048112952.1">
    <property type="nucleotide sequence ID" value="NZ_CP010070.1"/>
</dbReference>
<dbReference type="InterPro" id="IPR013611">
    <property type="entry name" value="Transp-assoc_OB_typ2"/>
</dbReference>
<dbReference type="Pfam" id="PF00005">
    <property type="entry name" value="ABC_tran"/>
    <property type="match status" value="1"/>
</dbReference>
<dbReference type="PANTHER" id="PTHR42781">
    <property type="entry name" value="SPERMIDINE/PUTRESCINE IMPORT ATP-BINDING PROTEIN POTA"/>
    <property type="match status" value="1"/>
</dbReference>
<evidence type="ECO:0000256" key="1">
    <source>
        <dbReference type="ARBA" id="ARBA00004202"/>
    </source>
</evidence>
<dbReference type="PROSITE" id="PS50893">
    <property type="entry name" value="ABC_TRANSPORTER_2"/>
    <property type="match status" value="1"/>
</dbReference>
<dbReference type="Proteomes" id="UP000030787">
    <property type="component" value="Chromosome"/>
</dbReference>
<sequence length="360" mass="40312">MKIELDDVSMKFGDFYAIKNISLSIETGEYLTILGPSGCGKTTLIKVISGILTPTSGRVLVDGIDVTEIPIEDRDTGYVFQNIALFPNMTVEDNVGYSPRVKDMCVGETCLIAEEYLQLVKMFDRAGMFPNELSGGEQQKVSIARALASGSKMLMLDEPFSALDARVRVELRYEIRRLVKKLGITVLHITHDQEEAMSVSDRIILLRAGRTAEVGTPLDMYRDPKTVFTAYFIGETNLLECTVLGKTKNGWTVVRLRDGQKIRVAKSDFEKGTPVVISVRPENVYTANDGLRARIMGVVFMGFYWRIRTQAETGDYIDYNISANSEVPEVGDKVYLVFNKRATKVFERPKEGLEEAIELE</sequence>
<dbReference type="FunFam" id="3.40.50.300:FF:000425">
    <property type="entry name" value="Probable ABC transporter, ATP-binding subunit"/>
    <property type="match status" value="1"/>
</dbReference>
<reference evidence="13 14" key="1">
    <citation type="journal article" date="2014" name="Appl. Environ. Microbiol.">
        <title>Comparative Genome Analysis of 'Candidatus Methanoplasma termitum' Indicates a New Mode of Energy Metabolism in the Seventh Order of Methanogens.</title>
        <authorList>
            <person name="Lang K."/>
            <person name="Schuldes J."/>
            <person name="Klingl A."/>
            <person name="Poehlein A."/>
            <person name="Daniel R."/>
            <person name="Brune A."/>
        </authorList>
    </citation>
    <scope>NUCLEOTIDE SEQUENCE [LARGE SCALE GENOMIC DNA]</scope>
    <source>
        <strain evidence="14">Mpt1</strain>
    </source>
</reference>
<evidence type="ECO:0000256" key="8">
    <source>
        <dbReference type="ARBA" id="ARBA00039025"/>
    </source>
</evidence>
<dbReference type="InterPro" id="IPR003593">
    <property type="entry name" value="AAA+_ATPase"/>
</dbReference>
<keyword evidence="4" id="KW-0547">Nucleotide-binding</keyword>
<evidence type="ECO:0000313" key="13">
    <source>
        <dbReference type="EMBL" id="AIZ56992.1"/>
    </source>
</evidence>
<evidence type="ECO:0000256" key="10">
    <source>
        <dbReference type="ARBA" id="ARBA00047936"/>
    </source>
</evidence>
<dbReference type="GO" id="GO:0043190">
    <property type="term" value="C:ATP-binding cassette (ABC) transporter complex"/>
    <property type="evidence" value="ECO:0007669"/>
    <property type="project" value="InterPro"/>
</dbReference>
<dbReference type="AlphaFoldDB" id="A0A0A7LFB9"/>
<dbReference type="InterPro" id="IPR050093">
    <property type="entry name" value="ABC_SmlMolc_Importer"/>
</dbReference>
<keyword evidence="13" id="KW-0378">Hydrolase</keyword>
<dbReference type="PANTHER" id="PTHR42781:SF4">
    <property type="entry name" value="SPERMIDINE_PUTRESCINE IMPORT ATP-BINDING PROTEIN POTA"/>
    <property type="match status" value="1"/>
</dbReference>
<dbReference type="SUPFAM" id="SSF50331">
    <property type="entry name" value="MOP-like"/>
    <property type="match status" value="1"/>
</dbReference>
<dbReference type="GO" id="GO:0005524">
    <property type="term" value="F:ATP binding"/>
    <property type="evidence" value="ECO:0007669"/>
    <property type="project" value="UniProtKB-KW"/>
</dbReference>
<organism evidence="13 14">
    <name type="scientific">Candidatus Methanoplasma termitum</name>
    <dbReference type="NCBI Taxonomy" id="1577791"/>
    <lineage>
        <taxon>Archaea</taxon>
        <taxon>Methanobacteriati</taxon>
        <taxon>Thermoplasmatota</taxon>
        <taxon>Thermoplasmata</taxon>
        <taxon>Methanomassiliicoccales</taxon>
        <taxon>Methanomassiliicoccaceae</taxon>
        <taxon>Candidatus Methanoplasma</taxon>
    </lineage>
</organism>
<dbReference type="InterPro" id="IPR008995">
    <property type="entry name" value="Mo/tungstate-bd_C_term_dom"/>
</dbReference>
<evidence type="ECO:0000256" key="2">
    <source>
        <dbReference type="ARBA" id="ARBA00022448"/>
    </source>
</evidence>
<evidence type="ECO:0000256" key="3">
    <source>
        <dbReference type="ARBA" id="ARBA00022505"/>
    </source>
</evidence>
<dbReference type="Pfam" id="PF08402">
    <property type="entry name" value="TOBE_2"/>
    <property type="match status" value="1"/>
</dbReference>
<evidence type="ECO:0000256" key="5">
    <source>
        <dbReference type="ARBA" id="ARBA00022840"/>
    </source>
</evidence>
<keyword evidence="14" id="KW-1185">Reference proteome</keyword>
<dbReference type="EMBL" id="CP010070">
    <property type="protein sequence ID" value="AIZ56992.1"/>
    <property type="molecule type" value="Genomic_DNA"/>
</dbReference>
<keyword evidence="3" id="KW-0500">Molybdenum</keyword>